<dbReference type="KEGG" id="ajg:KKR91_08640"/>
<feature type="binding site" evidence="4">
    <location>
        <position position="147"/>
    </location>
    <ligand>
        <name>a divalent metal cation</name>
        <dbReference type="ChEBI" id="CHEBI:60240"/>
    </ligand>
</feature>
<feature type="active site" description="Proton donor/acceptor" evidence="3">
    <location>
        <position position="194"/>
    </location>
</feature>
<gene>
    <name evidence="6" type="ORF">KKR91_08640</name>
</gene>
<keyword evidence="7" id="KW-1185">Reference proteome</keyword>
<dbReference type="InterPro" id="IPR011042">
    <property type="entry name" value="6-blade_b-propeller_TolB-like"/>
</dbReference>
<dbReference type="Gene3D" id="2.120.10.30">
    <property type="entry name" value="TolB, C-terminal domain"/>
    <property type="match status" value="1"/>
</dbReference>
<organism evidence="6 7">
    <name type="scientific">Arthrobacter jiangjiafuii</name>
    <dbReference type="NCBI Taxonomy" id="2817475"/>
    <lineage>
        <taxon>Bacteria</taxon>
        <taxon>Bacillati</taxon>
        <taxon>Actinomycetota</taxon>
        <taxon>Actinomycetes</taxon>
        <taxon>Micrococcales</taxon>
        <taxon>Micrococcaceae</taxon>
        <taxon>Arthrobacter</taxon>
    </lineage>
</organism>
<dbReference type="Proteomes" id="UP000676885">
    <property type="component" value="Chromosome"/>
</dbReference>
<keyword evidence="4" id="KW-0479">Metal-binding</keyword>
<comment type="cofactor">
    <cofactor evidence="4">
        <name>Zn(2+)</name>
        <dbReference type="ChEBI" id="CHEBI:29105"/>
    </cofactor>
    <text evidence="4">Binds 1 divalent metal cation per subunit.</text>
</comment>
<accession>A0A975M2A5</accession>
<reference evidence="6 7" key="1">
    <citation type="submission" date="2021-05" db="EMBL/GenBank/DDBJ databases">
        <title>Novel species in genus Arthrobacter.</title>
        <authorList>
            <person name="Zhang G."/>
        </authorList>
    </citation>
    <scope>NUCLEOTIDE SEQUENCE [LARGE SCALE GENOMIC DNA]</scope>
    <source>
        <strain evidence="7">zg-ZUI227</strain>
    </source>
</reference>
<feature type="binding site" evidence="4">
    <location>
        <position position="98"/>
    </location>
    <ligand>
        <name>substrate</name>
    </ligand>
</feature>
<dbReference type="Pfam" id="PF08450">
    <property type="entry name" value="SGL"/>
    <property type="match status" value="1"/>
</dbReference>
<dbReference type="PRINTS" id="PR01790">
    <property type="entry name" value="SMP30FAMILY"/>
</dbReference>
<evidence type="ECO:0000256" key="1">
    <source>
        <dbReference type="ARBA" id="ARBA00008853"/>
    </source>
</evidence>
<dbReference type="InterPro" id="IPR005511">
    <property type="entry name" value="SMP-30"/>
</dbReference>
<dbReference type="PANTHER" id="PTHR47572:SF4">
    <property type="entry name" value="LACTONASE DRP35"/>
    <property type="match status" value="1"/>
</dbReference>
<proteinExistence type="inferred from homology"/>
<dbReference type="InterPro" id="IPR013658">
    <property type="entry name" value="SGL"/>
</dbReference>
<feature type="binding site" evidence="4">
    <location>
        <position position="194"/>
    </location>
    <ligand>
        <name>a divalent metal cation</name>
        <dbReference type="ChEBI" id="CHEBI:60240"/>
    </ligand>
</feature>
<evidence type="ECO:0000259" key="5">
    <source>
        <dbReference type="Pfam" id="PF08450"/>
    </source>
</evidence>
<comment type="similarity">
    <text evidence="1">Belongs to the SMP-30/CGR1 family.</text>
</comment>
<name>A0A975M2A5_9MICC</name>
<sequence length="273" mass="28563">MTEATTLLTGLGMGESARWHGGELYFADWIAGTISALDSAGNVRRVASVPTFPIAFDWLPDGRMTVVSGADATVLLEVPNAGLVPVADLRGISEFPWNEIAVHPSGNVYVNGIGYDYSGEPADNGVIAVIRTDGTIEKVADGLAFPNGMLVSEDGSTLVVAESNAGRLTSFQVRDDGGLEPGQLWAGVAGSAPDGICWDGTGGIWFAEVPGERCVRVDQGGTVLDTVELEQGCFSCAAGGDDGGLLFMMTAQWPEVMDPAAEHTGRVMAQRVR</sequence>
<dbReference type="GO" id="GO:0046872">
    <property type="term" value="F:metal ion binding"/>
    <property type="evidence" value="ECO:0007669"/>
    <property type="project" value="UniProtKB-KW"/>
</dbReference>
<evidence type="ECO:0000256" key="4">
    <source>
        <dbReference type="PIRSR" id="PIRSR605511-2"/>
    </source>
</evidence>
<keyword evidence="2" id="KW-0378">Hydrolase</keyword>
<dbReference type="RefSeq" id="WP_210228697.1">
    <property type="nucleotide sequence ID" value="NZ_CP076022.1"/>
</dbReference>
<keyword evidence="4" id="KW-0862">Zinc</keyword>
<evidence type="ECO:0000313" key="7">
    <source>
        <dbReference type="Proteomes" id="UP000676885"/>
    </source>
</evidence>
<dbReference type="InterPro" id="IPR051262">
    <property type="entry name" value="SMP-30/CGR1_Lactonase"/>
</dbReference>
<dbReference type="AlphaFoldDB" id="A0A975M2A5"/>
<protein>
    <submittedName>
        <fullName evidence="6">SMP-30/gluconolactonase/LRE family protein</fullName>
    </submittedName>
</protein>
<feature type="binding site" evidence="4">
    <location>
        <position position="116"/>
    </location>
    <ligand>
        <name>substrate</name>
    </ligand>
</feature>
<dbReference type="EMBL" id="CP076022">
    <property type="protein sequence ID" value="QWC08638.1"/>
    <property type="molecule type" value="Genomic_DNA"/>
</dbReference>
<evidence type="ECO:0000256" key="3">
    <source>
        <dbReference type="PIRSR" id="PIRSR605511-1"/>
    </source>
</evidence>
<dbReference type="PANTHER" id="PTHR47572">
    <property type="entry name" value="LIPOPROTEIN-RELATED"/>
    <property type="match status" value="1"/>
</dbReference>
<dbReference type="GO" id="GO:0016787">
    <property type="term" value="F:hydrolase activity"/>
    <property type="evidence" value="ECO:0007669"/>
    <property type="project" value="UniProtKB-KW"/>
</dbReference>
<evidence type="ECO:0000256" key="2">
    <source>
        <dbReference type="ARBA" id="ARBA00022801"/>
    </source>
</evidence>
<evidence type="ECO:0000313" key="6">
    <source>
        <dbReference type="EMBL" id="QWC08638.1"/>
    </source>
</evidence>
<feature type="binding site" evidence="4">
    <location>
        <position position="15"/>
    </location>
    <ligand>
        <name>a divalent metal cation</name>
        <dbReference type="ChEBI" id="CHEBI:60240"/>
    </ligand>
</feature>
<feature type="domain" description="SMP-30/Gluconolactonase/LRE-like region" evidence="5">
    <location>
        <begin position="13"/>
        <end position="251"/>
    </location>
</feature>
<dbReference type="SUPFAM" id="SSF63829">
    <property type="entry name" value="Calcium-dependent phosphotriesterase"/>
    <property type="match status" value="1"/>
</dbReference>